<feature type="transmembrane region" description="Helical" evidence="2">
    <location>
        <begin position="362"/>
        <end position="379"/>
    </location>
</feature>
<evidence type="ECO:0000256" key="2">
    <source>
        <dbReference type="SAM" id="Phobius"/>
    </source>
</evidence>
<dbReference type="eggNOG" id="COG4760">
    <property type="taxonomic scope" value="Bacteria"/>
</dbReference>
<dbReference type="EMBL" id="ALJK01000224">
    <property type="protein sequence ID" value="EJN83578.1"/>
    <property type="molecule type" value="Genomic_DNA"/>
</dbReference>
<keyword evidence="2" id="KW-0472">Membrane</keyword>
<protein>
    <submittedName>
        <fullName evidence="3">Bax1 inhibitor-like family protein</fullName>
    </submittedName>
</protein>
<evidence type="ECO:0000313" key="3">
    <source>
        <dbReference type="EMBL" id="EJN83578.1"/>
    </source>
</evidence>
<dbReference type="InterPro" id="IPR010539">
    <property type="entry name" value="BaxI_1-like"/>
</dbReference>
<dbReference type="Proteomes" id="UP000007814">
    <property type="component" value="Unassembled WGS sequence"/>
</dbReference>
<evidence type="ECO:0000313" key="4">
    <source>
        <dbReference type="Proteomes" id="UP000007814"/>
    </source>
</evidence>
<comment type="caution">
    <text evidence="3">The sequence shown here is derived from an EMBL/GenBank/DDBJ whole genome shotgun (WGS) entry which is preliminary data.</text>
</comment>
<dbReference type="AlphaFoldDB" id="J3A847"/>
<dbReference type="PANTHER" id="PTHR41282">
    <property type="entry name" value="CONSERVED TRANSMEMBRANE PROTEIN-RELATED"/>
    <property type="match status" value="1"/>
</dbReference>
<feature type="transmembrane region" description="Helical" evidence="2">
    <location>
        <begin position="195"/>
        <end position="217"/>
    </location>
</feature>
<feature type="transmembrane region" description="Helical" evidence="2">
    <location>
        <begin position="287"/>
        <end position="307"/>
    </location>
</feature>
<reference evidence="3 4" key="1">
    <citation type="submission" date="2012-07" db="EMBL/GenBank/DDBJ databases">
        <authorList>
            <person name="Durkin A.S."/>
            <person name="McCorrison J."/>
            <person name="Torralba M."/>
            <person name="Gillis M."/>
            <person name="Methe B."/>
            <person name="Sutton G."/>
            <person name="Nelson K.E."/>
        </authorList>
    </citation>
    <scope>NUCLEOTIDE SEQUENCE [LARGE SCALE GENOMIC DNA]</scope>
    <source>
        <strain evidence="4">ATCC 12104 / DSM 43013 / CCUG 2238 / JCM 8349 / NCTC 10301 / Howell 279</strain>
    </source>
</reference>
<feature type="transmembrane region" description="Helical" evidence="2">
    <location>
        <begin position="167"/>
        <end position="189"/>
    </location>
</feature>
<gene>
    <name evidence="3" type="ORF">HMPREF1129_0400</name>
</gene>
<name>J3A847_ACTNH</name>
<dbReference type="Pfam" id="PF12811">
    <property type="entry name" value="BaxI_1"/>
    <property type="match status" value="1"/>
</dbReference>
<dbReference type="PANTHER" id="PTHR41282:SF1">
    <property type="entry name" value="CONSERVED TRANSMEMBRANE PROTEIN-RELATED"/>
    <property type="match status" value="1"/>
</dbReference>
<proteinExistence type="predicted"/>
<sequence>MWRMDGYLSPERYVVREKGSLRRTGSAHNWVQSPVTALHGRPGCERAPPGRSPQTPSERIERIMSNPFFNRSAAFQEGGRVEGSAPTQTPNGYPTMPGYQAGQYGQYGQQAAGYGQQYGQYGQAANQYGQTAGYGQVSPEQMAGLEAQYQAPSATNADMRRMTYDDVIIRTAGMFALILALGALSWNLVTSTDESTIGLGLMAMFVGFVGSLVLGLVNSFKRVPSPALILAYAAFEGLLLGGFSGFMEARYEGIVVQAVLATLATFGAMLAAYSYGGFRVQGRFRRVVVVATFGYGIFCLINLGLMATGATTGAWGLRSMTIMGIPLGIPLGILAVVLASLFLAIDFESIENGVRNGLPQRYAWAGAFGLVLTIVWLYVEFLRLLSYLRD</sequence>
<accession>J3A847</accession>
<feature type="transmembrane region" description="Helical" evidence="2">
    <location>
        <begin position="327"/>
        <end position="350"/>
    </location>
</feature>
<feature type="transmembrane region" description="Helical" evidence="2">
    <location>
        <begin position="229"/>
        <end position="247"/>
    </location>
</feature>
<evidence type="ECO:0000256" key="1">
    <source>
        <dbReference type="SAM" id="MobiDB-lite"/>
    </source>
</evidence>
<feature type="transmembrane region" description="Helical" evidence="2">
    <location>
        <begin position="253"/>
        <end position="275"/>
    </location>
</feature>
<keyword evidence="2" id="KW-0812">Transmembrane</keyword>
<dbReference type="PATRIC" id="fig|1115803.3.peg.2495"/>
<feature type="region of interest" description="Disordered" evidence="1">
    <location>
        <begin position="77"/>
        <end position="98"/>
    </location>
</feature>
<organism evidence="3 4">
    <name type="scientific">Actinomyces naeslundii (strain ATCC 12104 / DSM 43013 / CCUG 2238 / JCM 8349 / NCTC 10301 / Howell 279)</name>
    <dbReference type="NCBI Taxonomy" id="1115803"/>
    <lineage>
        <taxon>Bacteria</taxon>
        <taxon>Bacillati</taxon>
        <taxon>Actinomycetota</taxon>
        <taxon>Actinomycetes</taxon>
        <taxon>Actinomycetales</taxon>
        <taxon>Actinomycetaceae</taxon>
        <taxon>Actinomyces</taxon>
    </lineage>
</organism>
<keyword evidence="2" id="KW-1133">Transmembrane helix</keyword>